<keyword evidence="1" id="KW-0472">Membrane</keyword>
<dbReference type="KEGG" id="vg:54981322"/>
<reference evidence="2 3" key="1">
    <citation type="journal article" date="2017" name="Proc. Natl. Acad. Sci. U.S.A.">
        <title>Virus found in a boreal lake links ssDNA and dsDNA viruses.</title>
        <authorList>
            <person name="Laanto E."/>
            <person name="Mantynen S."/>
            <person name="De Colibus L."/>
            <person name="Marjakangas J."/>
            <person name="Gillum A."/>
            <person name="Stuart D.I."/>
            <person name="Ravantti J.J."/>
            <person name="Huiskonen J.T."/>
            <person name="Sundberg L.R."/>
        </authorList>
    </citation>
    <scope>NUCLEOTIDE SEQUENCE [LARGE SCALE GENOMIC DNA]</scope>
</reference>
<keyword evidence="1" id="KW-1133">Transmembrane helix</keyword>
<dbReference type="EMBL" id="MF361639">
    <property type="protein sequence ID" value="ASQ41220.1"/>
    <property type="molecule type" value="Genomic_DNA"/>
</dbReference>
<dbReference type="RefSeq" id="YP_009791152.1">
    <property type="nucleotide sequence ID" value="NC_047837.1"/>
</dbReference>
<organism evidence="2 3">
    <name type="scientific">Flavobacterium phage FLiP</name>
    <dbReference type="NCBI Taxonomy" id="2023716"/>
    <lineage>
        <taxon>Viruses</taxon>
        <taxon>Varidnaviria</taxon>
        <taxon>Abadenavirae</taxon>
        <taxon>Produgelaviricota</taxon>
        <taxon>Ainoaviricetes</taxon>
        <taxon>Lautamovirales</taxon>
        <taxon>Finnlakeviridae</taxon>
        <taxon>Finnlakevirus</taxon>
        <taxon>Finnlakevirus FLiP</taxon>
    </lineage>
</organism>
<proteinExistence type="predicted"/>
<keyword evidence="3" id="KW-1185">Reference proteome</keyword>
<dbReference type="GeneID" id="54981322"/>
<accession>A0A222NPA3</accession>
<keyword evidence="1" id="KW-0812">Transmembrane</keyword>
<evidence type="ECO:0000313" key="3">
    <source>
        <dbReference type="Proteomes" id="UP000225886"/>
    </source>
</evidence>
<evidence type="ECO:0000313" key="2">
    <source>
        <dbReference type="EMBL" id="ASQ41220.1"/>
    </source>
</evidence>
<evidence type="ECO:0000256" key="1">
    <source>
        <dbReference type="SAM" id="Phobius"/>
    </source>
</evidence>
<feature type="transmembrane region" description="Helical" evidence="1">
    <location>
        <begin position="104"/>
        <end position="120"/>
    </location>
</feature>
<protein>
    <submittedName>
        <fullName evidence="2">Structural protein</fullName>
    </submittedName>
</protein>
<dbReference type="Proteomes" id="UP000225886">
    <property type="component" value="Segment"/>
</dbReference>
<name>A0A222NPA3_9VIRU</name>
<sequence>MGFLKKVFKRKEGGTFLGNIIRGVASNYTGGILGSGAQMKKGPSVQEQIDQALANSQAGASQQQVVSSPAPSPLDPLSAKLNDFLSKSTKDVTIQGGLDKNTKWYIGGALGAVLLVVLLTRKK</sequence>